<dbReference type="EMBL" id="KB096226">
    <property type="protein sequence ID" value="ESO07085.1"/>
    <property type="molecule type" value="Genomic_DNA"/>
</dbReference>
<dbReference type="PANTHER" id="PTHR21207:SF2">
    <property type="entry name" value="PARKIN COREGULATED GENE PROTEIN"/>
    <property type="match status" value="1"/>
</dbReference>
<dbReference type="GO" id="GO:0051879">
    <property type="term" value="F:Hsp90 protein binding"/>
    <property type="evidence" value="ECO:0000318"/>
    <property type="project" value="GO_Central"/>
</dbReference>
<keyword evidence="3" id="KW-1185">Reference proteome</keyword>
<name>T1FLP8_HELRO</name>
<dbReference type="AlphaFoldDB" id="T1FLP8"/>
<evidence type="ECO:0000313" key="2">
    <source>
        <dbReference type="EnsemblMetazoa" id="HelroP184659"/>
    </source>
</evidence>
<dbReference type="OrthoDB" id="5954824at2759"/>
<reference evidence="3" key="1">
    <citation type="submission" date="2012-12" db="EMBL/GenBank/DDBJ databases">
        <authorList>
            <person name="Hellsten U."/>
            <person name="Grimwood J."/>
            <person name="Chapman J.A."/>
            <person name="Shapiro H."/>
            <person name="Aerts A."/>
            <person name="Otillar R.P."/>
            <person name="Terry A.Y."/>
            <person name="Boore J.L."/>
            <person name="Simakov O."/>
            <person name="Marletaz F."/>
            <person name="Cho S.-J."/>
            <person name="Edsinger-Gonzales E."/>
            <person name="Havlak P."/>
            <person name="Kuo D.-H."/>
            <person name="Larsson T."/>
            <person name="Lv J."/>
            <person name="Arendt D."/>
            <person name="Savage R."/>
            <person name="Osoegawa K."/>
            <person name="de Jong P."/>
            <person name="Lindberg D.R."/>
            <person name="Seaver E.C."/>
            <person name="Weisblat D.A."/>
            <person name="Putnam N.H."/>
            <person name="Grigoriev I.V."/>
            <person name="Rokhsar D.S."/>
        </authorList>
    </citation>
    <scope>NUCLEOTIDE SEQUENCE</scope>
</reference>
<dbReference type="Proteomes" id="UP000015101">
    <property type="component" value="Unassembled WGS sequence"/>
</dbReference>
<dbReference type="CTD" id="20209747"/>
<accession>T1FLP8</accession>
<evidence type="ECO:0000313" key="3">
    <source>
        <dbReference type="Proteomes" id="UP000015101"/>
    </source>
</evidence>
<reference evidence="1 3" key="2">
    <citation type="journal article" date="2013" name="Nature">
        <title>Insights into bilaterian evolution from three spiralian genomes.</title>
        <authorList>
            <person name="Simakov O."/>
            <person name="Marletaz F."/>
            <person name="Cho S.J."/>
            <person name="Edsinger-Gonzales E."/>
            <person name="Havlak P."/>
            <person name="Hellsten U."/>
            <person name="Kuo D.H."/>
            <person name="Larsson T."/>
            <person name="Lv J."/>
            <person name="Arendt D."/>
            <person name="Savage R."/>
            <person name="Osoegawa K."/>
            <person name="de Jong P."/>
            <person name="Grimwood J."/>
            <person name="Chapman J.A."/>
            <person name="Shapiro H."/>
            <person name="Aerts A."/>
            <person name="Otillar R.P."/>
            <person name="Terry A.Y."/>
            <person name="Boore J.L."/>
            <person name="Grigoriev I.V."/>
            <person name="Lindberg D.R."/>
            <person name="Seaver E.C."/>
            <person name="Weisblat D.A."/>
            <person name="Putnam N.H."/>
            <person name="Rokhsar D.S."/>
        </authorList>
    </citation>
    <scope>NUCLEOTIDE SEQUENCE</scope>
</reference>
<dbReference type="Pfam" id="PF10274">
    <property type="entry name" value="ParcG"/>
    <property type="match status" value="1"/>
</dbReference>
<dbReference type="PANTHER" id="PTHR21207">
    <property type="entry name" value="PARKIN COREGULATED GENE PROTEIN PARK2 COREGULATED"/>
    <property type="match status" value="1"/>
</dbReference>
<dbReference type="EMBL" id="AMQM01011270">
    <property type="status" value="NOT_ANNOTATED_CDS"/>
    <property type="molecule type" value="Genomic_DNA"/>
</dbReference>
<dbReference type="HOGENOM" id="CLU_155451_0_0_1"/>
<dbReference type="KEGG" id="hro:HELRODRAFT_184659"/>
<dbReference type="GeneID" id="20209747"/>
<reference evidence="2" key="3">
    <citation type="submission" date="2015-06" db="UniProtKB">
        <authorList>
            <consortium name="EnsemblMetazoa"/>
        </authorList>
    </citation>
    <scope>IDENTIFICATION</scope>
</reference>
<sequence length="136" mass="15423">METDSSKHSRCRSATSRSRIMSSLQRSLSSNEFVLPKTNAYRASETRTSNFRKFYNRGDFPMALEHDAKGNKIAWKVDVAKLDYQVYLPLFFDGLSETDHPYSFFANQGVHDMLAHGGHKVASLIHLLIGPIKSKN</sequence>
<dbReference type="InParanoid" id="T1FLP8"/>
<dbReference type="RefSeq" id="XP_009014817.1">
    <property type="nucleotide sequence ID" value="XM_009016569.1"/>
</dbReference>
<protein>
    <recommendedName>
        <fullName evidence="4">Parkin coregulated gene protein</fullName>
    </recommendedName>
</protein>
<gene>
    <name evidence="2" type="primary">20209747</name>
    <name evidence="1" type="ORF">HELRODRAFT_184659</name>
</gene>
<dbReference type="eggNOG" id="KOG3961">
    <property type="taxonomic scope" value="Eukaryota"/>
</dbReference>
<proteinExistence type="predicted"/>
<dbReference type="InterPro" id="IPR019399">
    <property type="entry name" value="Parkin_co-regulated_protein"/>
</dbReference>
<dbReference type="STRING" id="6412.T1FLP8"/>
<dbReference type="GO" id="GO:0030544">
    <property type="term" value="F:Hsp70 protein binding"/>
    <property type="evidence" value="ECO:0000318"/>
    <property type="project" value="GO_Central"/>
</dbReference>
<evidence type="ECO:0000313" key="1">
    <source>
        <dbReference type="EMBL" id="ESO07085.1"/>
    </source>
</evidence>
<evidence type="ECO:0008006" key="4">
    <source>
        <dbReference type="Google" id="ProtNLM"/>
    </source>
</evidence>
<organism evidence="2 3">
    <name type="scientific">Helobdella robusta</name>
    <name type="common">Californian leech</name>
    <dbReference type="NCBI Taxonomy" id="6412"/>
    <lineage>
        <taxon>Eukaryota</taxon>
        <taxon>Metazoa</taxon>
        <taxon>Spiralia</taxon>
        <taxon>Lophotrochozoa</taxon>
        <taxon>Annelida</taxon>
        <taxon>Clitellata</taxon>
        <taxon>Hirudinea</taxon>
        <taxon>Rhynchobdellida</taxon>
        <taxon>Glossiphoniidae</taxon>
        <taxon>Helobdella</taxon>
    </lineage>
</organism>
<dbReference type="EnsemblMetazoa" id="HelroT184659">
    <property type="protein sequence ID" value="HelroP184659"/>
    <property type="gene ID" value="HelroG184659"/>
</dbReference>